<reference evidence="1 2" key="1">
    <citation type="submission" date="2024-10" db="EMBL/GenBank/DDBJ databases">
        <authorList>
            <person name="Lu C.-H."/>
        </authorList>
    </citation>
    <scope>NUCLEOTIDE SEQUENCE [LARGE SCALE GENOMIC DNA]</scope>
    <source>
        <strain evidence="1 2">22ZTDG03-2</strain>
    </source>
</reference>
<gene>
    <name evidence="1" type="ORF">ACIPUP_21710</name>
</gene>
<dbReference type="EMBL" id="JBIXLL010000018">
    <property type="protein sequence ID" value="MFJ5431758.1"/>
    <property type="molecule type" value="Genomic_DNA"/>
</dbReference>
<organism evidence="1 2">
    <name type="scientific">Pectobacterium actinidiae</name>
    <dbReference type="NCBI Taxonomy" id="1507808"/>
    <lineage>
        <taxon>Bacteria</taxon>
        <taxon>Pseudomonadati</taxon>
        <taxon>Pseudomonadota</taxon>
        <taxon>Gammaproteobacteria</taxon>
        <taxon>Enterobacterales</taxon>
        <taxon>Pectobacteriaceae</taxon>
        <taxon>Pectobacterium</taxon>
    </lineage>
</organism>
<dbReference type="RefSeq" id="WP_400398448.1">
    <property type="nucleotide sequence ID" value="NZ_JBIXLL010000018.1"/>
</dbReference>
<dbReference type="InterPro" id="IPR048149">
    <property type="entry name" value="YjaA"/>
</dbReference>
<proteinExistence type="predicted"/>
<evidence type="ECO:0000313" key="2">
    <source>
        <dbReference type="Proteomes" id="UP001617689"/>
    </source>
</evidence>
<sequence>MNLYIQIRKNKITVRNLATQHEATTHSAFSNNRILVADFMNASEALRTVIRQVSSFDWRNWFSSTTLLIHALEMNEGGLSPVEERILQEITIMNCRKSRLIVISSAVPLSDSDALERIQQKSC</sequence>
<dbReference type="NCBIfam" id="NF041448">
    <property type="entry name" value="stress_YjaA"/>
    <property type="match status" value="1"/>
</dbReference>
<dbReference type="Proteomes" id="UP001617689">
    <property type="component" value="Unassembled WGS sequence"/>
</dbReference>
<comment type="caution">
    <text evidence="1">The sequence shown here is derived from an EMBL/GenBank/DDBJ whole genome shotgun (WGS) entry which is preliminary data.</text>
</comment>
<accession>A0ABW8GGB2</accession>
<protein>
    <submittedName>
        <fullName evidence="1">YjaA family stress response protein</fullName>
    </submittedName>
</protein>
<evidence type="ECO:0000313" key="1">
    <source>
        <dbReference type="EMBL" id="MFJ5431758.1"/>
    </source>
</evidence>
<keyword evidence="2" id="KW-1185">Reference proteome</keyword>
<name>A0ABW8GGB2_9GAMM</name>